<dbReference type="AlphaFoldDB" id="A0AA37S9D6"/>
<evidence type="ECO:0000256" key="3">
    <source>
        <dbReference type="ARBA" id="ARBA00023315"/>
    </source>
</evidence>
<evidence type="ECO:0000256" key="1">
    <source>
        <dbReference type="ARBA" id="ARBA00005189"/>
    </source>
</evidence>
<keyword evidence="2" id="KW-0808">Transferase</keyword>
<evidence type="ECO:0000313" key="5">
    <source>
        <dbReference type="EMBL" id="GLQ30695.1"/>
    </source>
</evidence>
<keyword evidence="3" id="KW-0012">Acyltransferase</keyword>
<organism evidence="5 6">
    <name type="scientific">Litoribrevibacter albus</name>
    <dbReference type="NCBI Taxonomy" id="1473156"/>
    <lineage>
        <taxon>Bacteria</taxon>
        <taxon>Pseudomonadati</taxon>
        <taxon>Pseudomonadota</taxon>
        <taxon>Gammaproteobacteria</taxon>
        <taxon>Oceanospirillales</taxon>
        <taxon>Oceanospirillaceae</taxon>
        <taxon>Litoribrevibacter</taxon>
    </lineage>
</organism>
<dbReference type="PANTHER" id="PTHR10434">
    <property type="entry name" value="1-ACYL-SN-GLYCEROL-3-PHOSPHATE ACYLTRANSFERASE"/>
    <property type="match status" value="1"/>
</dbReference>
<keyword evidence="6" id="KW-1185">Reference proteome</keyword>
<reference evidence="5" key="2">
    <citation type="submission" date="2023-01" db="EMBL/GenBank/DDBJ databases">
        <title>Draft genome sequence of Litoribrevibacter albus strain NBRC 110071.</title>
        <authorList>
            <person name="Sun Q."/>
            <person name="Mori K."/>
        </authorList>
    </citation>
    <scope>NUCLEOTIDE SEQUENCE</scope>
    <source>
        <strain evidence="5">NBRC 110071</strain>
    </source>
</reference>
<protein>
    <recommendedName>
        <fullName evidence="4">Phospholipid/glycerol acyltransferase domain-containing protein</fullName>
    </recommendedName>
</protein>
<gene>
    <name evidence="5" type="ORF">GCM10007876_11740</name>
</gene>
<accession>A0AA37S9D6</accession>
<dbReference type="PANTHER" id="PTHR10434:SF11">
    <property type="entry name" value="1-ACYL-SN-GLYCEROL-3-PHOSPHATE ACYLTRANSFERASE"/>
    <property type="match status" value="1"/>
</dbReference>
<sequence length="341" mass="38485">MSQTSIKTNSFQIQELLQHLQIQFQNSNATATNKTEDCPSDVTAFMVFFSHWVKHRFDNITVRGAENINPNRNHIFISNHRDILLDPVLVNHALISQNHSAARCIIGSNLTEDPSMAALMKLAGCLEVPRGNLPLKQKFVTLKRLSQHIQHSLPHHNVWIAQREGRAKEGFDQTNPAVLKMLTMAKEKGQSQTEFLTQQSIIPVAISYQWDPSDTHKALETYLKGLSGSEYSTATRTDTMEHLIDSLDRCQGEVEIRFGTPLVASDNIDDVAQHIDDHVHNHYKLFDSHHAAHHIINKTVIPEHLTAAAKQLKARASQLPAAAQRKLIQSYANSYQQVHVR</sequence>
<reference evidence="5" key="1">
    <citation type="journal article" date="2014" name="Int. J. Syst. Evol. Microbiol.">
        <title>Complete genome sequence of Corynebacterium casei LMG S-19264T (=DSM 44701T), isolated from a smear-ripened cheese.</title>
        <authorList>
            <consortium name="US DOE Joint Genome Institute (JGI-PGF)"/>
            <person name="Walter F."/>
            <person name="Albersmeier A."/>
            <person name="Kalinowski J."/>
            <person name="Ruckert C."/>
        </authorList>
    </citation>
    <scope>NUCLEOTIDE SEQUENCE</scope>
    <source>
        <strain evidence="5">NBRC 110071</strain>
    </source>
</reference>
<dbReference type="Proteomes" id="UP001161389">
    <property type="component" value="Unassembled WGS sequence"/>
</dbReference>
<evidence type="ECO:0000259" key="4">
    <source>
        <dbReference type="Pfam" id="PF01553"/>
    </source>
</evidence>
<dbReference type="SUPFAM" id="SSF69593">
    <property type="entry name" value="Glycerol-3-phosphate (1)-acyltransferase"/>
    <property type="match status" value="1"/>
</dbReference>
<proteinExistence type="predicted"/>
<dbReference type="GO" id="GO:0006654">
    <property type="term" value="P:phosphatidic acid biosynthetic process"/>
    <property type="evidence" value="ECO:0007669"/>
    <property type="project" value="TreeGrafter"/>
</dbReference>
<dbReference type="InterPro" id="IPR002123">
    <property type="entry name" value="Plipid/glycerol_acylTrfase"/>
</dbReference>
<evidence type="ECO:0000313" key="6">
    <source>
        <dbReference type="Proteomes" id="UP001161389"/>
    </source>
</evidence>
<dbReference type="EMBL" id="BSNM01000008">
    <property type="protein sequence ID" value="GLQ30695.1"/>
    <property type="molecule type" value="Genomic_DNA"/>
</dbReference>
<feature type="domain" description="Phospholipid/glycerol acyltransferase" evidence="4">
    <location>
        <begin position="60"/>
        <end position="149"/>
    </location>
</feature>
<name>A0AA37S9D6_9GAMM</name>
<comment type="caution">
    <text evidence="5">The sequence shown here is derived from an EMBL/GenBank/DDBJ whole genome shotgun (WGS) entry which is preliminary data.</text>
</comment>
<dbReference type="Pfam" id="PF01553">
    <property type="entry name" value="Acyltransferase"/>
    <property type="match status" value="1"/>
</dbReference>
<comment type="pathway">
    <text evidence="1">Lipid metabolism.</text>
</comment>
<evidence type="ECO:0000256" key="2">
    <source>
        <dbReference type="ARBA" id="ARBA00022679"/>
    </source>
</evidence>
<dbReference type="GO" id="GO:0003841">
    <property type="term" value="F:1-acylglycerol-3-phosphate O-acyltransferase activity"/>
    <property type="evidence" value="ECO:0007669"/>
    <property type="project" value="TreeGrafter"/>
</dbReference>